<dbReference type="Proteomes" id="UP000427769">
    <property type="component" value="Chromosome"/>
</dbReference>
<dbReference type="RefSeq" id="WP_197740414.1">
    <property type="nucleotide sequence ID" value="NZ_AP021875.1"/>
</dbReference>
<gene>
    <name evidence="1" type="ORF">DSCW_48750</name>
</gene>
<dbReference type="EMBL" id="AP021875">
    <property type="protein sequence ID" value="BBO77458.1"/>
    <property type="molecule type" value="Genomic_DNA"/>
</dbReference>
<evidence type="ECO:0000313" key="1">
    <source>
        <dbReference type="EMBL" id="BBO77458.1"/>
    </source>
</evidence>
<name>A0A5K7Z8S4_9BACT</name>
<evidence type="ECO:0000313" key="2">
    <source>
        <dbReference type="Proteomes" id="UP000427769"/>
    </source>
</evidence>
<protein>
    <submittedName>
        <fullName evidence="1">Uncharacterized protein</fullName>
    </submittedName>
</protein>
<organism evidence="1 2">
    <name type="scientific">Desulfosarcina widdelii</name>
    <dbReference type="NCBI Taxonomy" id="947919"/>
    <lineage>
        <taxon>Bacteria</taxon>
        <taxon>Pseudomonadati</taxon>
        <taxon>Thermodesulfobacteriota</taxon>
        <taxon>Desulfobacteria</taxon>
        <taxon>Desulfobacterales</taxon>
        <taxon>Desulfosarcinaceae</taxon>
        <taxon>Desulfosarcina</taxon>
    </lineage>
</organism>
<proteinExistence type="predicted"/>
<dbReference type="KEGG" id="dwd:DSCW_48750"/>
<sequence length="143" mass="16117">MRGRAPDASLGLYETDCKWLTQVYESVKPPSGNGNLLWHALGAKTIELVHENVHLEAVRDDLDTLVMDADVLEGLLGAKDPIRKSKEVEIKLIARLRKHKDNPIFVTLGERLEKLKEKHEQGLLHSLDFLKEPLTLAKEVVHA</sequence>
<dbReference type="AlphaFoldDB" id="A0A5K7Z8S4"/>
<keyword evidence="2" id="KW-1185">Reference proteome</keyword>
<reference evidence="1 2" key="1">
    <citation type="submission" date="2019-11" db="EMBL/GenBank/DDBJ databases">
        <title>Comparative genomics of hydrocarbon-degrading Desulfosarcina strains.</title>
        <authorList>
            <person name="Watanabe M."/>
            <person name="Kojima H."/>
            <person name="Fukui M."/>
        </authorList>
    </citation>
    <scope>NUCLEOTIDE SEQUENCE [LARGE SCALE GENOMIC DNA]</scope>
    <source>
        <strain evidence="1 2">PP31</strain>
    </source>
</reference>
<accession>A0A5K7Z8S4</accession>